<evidence type="ECO:0000313" key="14">
    <source>
        <dbReference type="EMBL" id="CUH64155.1"/>
    </source>
</evidence>
<dbReference type="Gene3D" id="3.30.450.20">
    <property type="entry name" value="PAS domain"/>
    <property type="match status" value="1"/>
</dbReference>
<dbReference type="EC" id="2.7.13.3" evidence="3"/>
<evidence type="ECO:0000313" key="17">
    <source>
        <dbReference type="Proteomes" id="UP000051887"/>
    </source>
</evidence>
<keyword evidence="10 11" id="KW-0472">Membrane</keyword>
<protein>
    <recommendedName>
        <fullName evidence="3">histidine kinase</fullName>
        <ecNumber evidence="3">2.7.13.3</ecNumber>
    </recommendedName>
</protein>
<dbReference type="PRINTS" id="PR00344">
    <property type="entry name" value="BCTRLSENSOR"/>
</dbReference>
<keyword evidence="7" id="KW-0418">Kinase</keyword>
<dbReference type="Gene3D" id="3.30.565.10">
    <property type="entry name" value="Histidine kinase-like ATPase, C-terminal domain"/>
    <property type="match status" value="1"/>
</dbReference>
<gene>
    <name evidence="15" type="primary">pleC</name>
    <name evidence="14" type="ORF">TL5118_00766</name>
    <name evidence="15" type="ORF">TL5120_04291</name>
</gene>
<accession>A0A0P1F8U8</accession>
<dbReference type="SUPFAM" id="SSF47384">
    <property type="entry name" value="Homodimeric domain of signal transducing histidine kinase"/>
    <property type="match status" value="1"/>
</dbReference>
<feature type="domain" description="Histidine kinase" evidence="12">
    <location>
        <begin position="453"/>
        <end position="693"/>
    </location>
</feature>
<dbReference type="SMART" id="SM01079">
    <property type="entry name" value="CHASE"/>
    <property type="match status" value="1"/>
</dbReference>
<sequence>MADLGLFHRRPSLRLPSFPTARRMLRKIGENAHVLIYIYLIASMAVMELVLERYTIGRAQAALTEEIGEQANTLRAKLQGEVMARDLQMRGMAAAITSMPDLSATQFDEIATQVTGDDPMIQMIAAAPDLVIGQIHPAQGNEALIGLNYRDYASVMMAIERARHSGQTVLDGPVTLSDGMQGLVLRTPIFVGMNGAEMRRFWGLMSVTLDLNLMLRAAGVPQAGKHLDIALRRPAGDMGPARMIHGDAALFGQAAVRLDVALPQGKWDLAVRPAGGWPRHVEERRQLRFWMLLCTVLALLIAGYFIEISRRKTSAETNLVKAINAISDGFALFDANDRLVMSNDQFRRSLGSTGDRLRPGLRFEDMLRNGVKSGLYPQAEGREEAWIADRMQAHQAADFEQDELLADGTWLRASERRTADGWTVAFRLDITALKEAQLAAEAANHAKTEFLNVMTHELRTPLTVILGYNAFLKDPAALPANLALTETLADPQASEGDLQARQQALLDVVARYAAKMDASGQHLLNLIQETLDYAKIEEGKMQVSPSTLPVRGVIEDVVDQFQQQADAKGLDLWVEADEVAVMADETRLKQILFNLVGNALKFTDHGEIAIRTEVVGEALRFSVIDTGRGIPLHEQDNVFNSFHQVEGSNLRRQGGTGLGLAISRNLVKLHGGTMALQSREGHGSCFSFTIPLA</sequence>
<dbReference type="InterPro" id="IPR006189">
    <property type="entry name" value="CHASE_dom"/>
</dbReference>
<dbReference type="SMART" id="SM00387">
    <property type="entry name" value="HATPase_c"/>
    <property type="match status" value="1"/>
</dbReference>
<dbReference type="Proteomes" id="UP000051086">
    <property type="component" value="Unassembled WGS sequence"/>
</dbReference>
<dbReference type="EMBL" id="CYSB01000010">
    <property type="protein sequence ID" value="CUH64155.1"/>
    <property type="molecule type" value="Genomic_DNA"/>
</dbReference>
<dbReference type="InterPro" id="IPR003661">
    <property type="entry name" value="HisK_dim/P_dom"/>
</dbReference>
<dbReference type="GO" id="GO:0009927">
    <property type="term" value="F:histidine phosphotransfer kinase activity"/>
    <property type="evidence" value="ECO:0007669"/>
    <property type="project" value="TreeGrafter"/>
</dbReference>
<keyword evidence="9" id="KW-0902">Two-component regulatory system</keyword>
<evidence type="ECO:0000256" key="10">
    <source>
        <dbReference type="ARBA" id="ARBA00023136"/>
    </source>
</evidence>
<evidence type="ECO:0000256" key="1">
    <source>
        <dbReference type="ARBA" id="ARBA00000085"/>
    </source>
</evidence>
<feature type="domain" description="CHASE" evidence="13">
    <location>
        <begin position="128"/>
        <end position="215"/>
    </location>
</feature>
<reference evidence="14 16" key="1">
    <citation type="submission" date="2015-09" db="EMBL/GenBank/DDBJ databases">
        <authorList>
            <person name="Rodrigo-Torres L."/>
            <person name="Arahal D.R."/>
        </authorList>
    </citation>
    <scope>NUCLEOTIDE SEQUENCE [LARGE SCALE GENOMIC DNA]</scope>
    <source>
        <strain evidence="14 16">CECT 5118</strain>
    </source>
</reference>
<comment type="subcellular location">
    <subcellularLocation>
        <location evidence="2">Membrane</location>
    </subcellularLocation>
</comment>
<dbReference type="CDD" id="cd00082">
    <property type="entry name" value="HisKA"/>
    <property type="match status" value="1"/>
</dbReference>
<dbReference type="GO" id="GO:0000155">
    <property type="term" value="F:phosphorelay sensor kinase activity"/>
    <property type="evidence" value="ECO:0007669"/>
    <property type="project" value="InterPro"/>
</dbReference>
<proteinExistence type="predicted"/>
<dbReference type="PANTHER" id="PTHR43047">
    <property type="entry name" value="TWO-COMPONENT HISTIDINE PROTEIN KINASE"/>
    <property type="match status" value="1"/>
</dbReference>
<feature type="transmembrane region" description="Helical" evidence="11">
    <location>
        <begin position="289"/>
        <end position="306"/>
    </location>
</feature>
<dbReference type="InterPro" id="IPR036890">
    <property type="entry name" value="HATPase_C_sf"/>
</dbReference>
<reference evidence="15 17" key="2">
    <citation type="submission" date="2015-09" db="EMBL/GenBank/DDBJ databases">
        <authorList>
            <consortium name="Swine Surveillance"/>
        </authorList>
    </citation>
    <scope>NUCLEOTIDE SEQUENCE [LARGE SCALE GENOMIC DNA]</scope>
    <source>
        <strain evidence="15 17">5120</strain>
    </source>
</reference>
<evidence type="ECO:0000256" key="2">
    <source>
        <dbReference type="ARBA" id="ARBA00004370"/>
    </source>
</evidence>
<dbReference type="GO" id="GO:0005886">
    <property type="term" value="C:plasma membrane"/>
    <property type="evidence" value="ECO:0007669"/>
    <property type="project" value="TreeGrafter"/>
</dbReference>
<dbReference type="InterPro" id="IPR004358">
    <property type="entry name" value="Sig_transdc_His_kin-like_C"/>
</dbReference>
<organism evidence="15 17">
    <name type="scientific">Thalassovita autumnalis</name>
    <dbReference type="NCBI Taxonomy" id="2072972"/>
    <lineage>
        <taxon>Bacteria</taxon>
        <taxon>Pseudomonadati</taxon>
        <taxon>Pseudomonadota</taxon>
        <taxon>Alphaproteobacteria</taxon>
        <taxon>Rhodobacterales</taxon>
        <taxon>Roseobacteraceae</taxon>
        <taxon>Thalassovita</taxon>
    </lineage>
</organism>
<evidence type="ECO:0000256" key="5">
    <source>
        <dbReference type="ARBA" id="ARBA00022679"/>
    </source>
</evidence>
<name>A0A0P1F8U8_9RHOB</name>
<evidence type="ECO:0000256" key="8">
    <source>
        <dbReference type="ARBA" id="ARBA00022989"/>
    </source>
</evidence>
<dbReference type="EMBL" id="CYSC01000047">
    <property type="protein sequence ID" value="CUH74470.1"/>
    <property type="molecule type" value="Genomic_DNA"/>
</dbReference>
<evidence type="ECO:0000259" key="12">
    <source>
        <dbReference type="PROSITE" id="PS50109"/>
    </source>
</evidence>
<keyword evidence="5 15" id="KW-0808">Transferase</keyword>
<evidence type="ECO:0000256" key="9">
    <source>
        <dbReference type="ARBA" id="ARBA00023012"/>
    </source>
</evidence>
<evidence type="ECO:0000256" key="7">
    <source>
        <dbReference type="ARBA" id="ARBA00022777"/>
    </source>
</evidence>
<dbReference type="Gene3D" id="1.10.287.130">
    <property type="match status" value="1"/>
</dbReference>
<evidence type="ECO:0000259" key="13">
    <source>
        <dbReference type="PROSITE" id="PS50839"/>
    </source>
</evidence>
<dbReference type="InterPro" id="IPR036097">
    <property type="entry name" value="HisK_dim/P_sf"/>
</dbReference>
<dbReference type="InterPro" id="IPR003594">
    <property type="entry name" value="HATPase_dom"/>
</dbReference>
<dbReference type="OrthoDB" id="9764438at2"/>
<dbReference type="InterPro" id="IPR042240">
    <property type="entry name" value="CHASE_sf"/>
</dbReference>
<keyword evidence="16" id="KW-1185">Reference proteome</keyword>
<dbReference type="Pfam" id="PF02518">
    <property type="entry name" value="HATPase_c"/>
    <property type="match status" value="1"/>
</dbReference>
<evidence type="ECO:0000256" key="3">
    <source>
        <dbReference type="ARBA" id="ARBA00012438"/>
    </source>
</evidence>
<keyword evidence="8 11" id="KW-1133">Transmembrane helix</keyword>
<dbReference type="Proteomes" id="UP000051887">
    <property type="component" value="Unassembled WGS sequence"/>
</dbReference>
<comment type="catalytic activity">
    <reaction evidence="1">
        <text>ATP + protein L-histidine = ADP + protein N-phospho-L-histidine.</text>
        <dbReference type="EC" id="2.7.13.3"/>
    </reaction>
</comment>
<dbReference type="CDD" id="cd16922">
    <property type="entry name" value="HATPase_EvgS-ArcB-TorS-like"/>
    <property type="match status" value="1"/>
</dbReference>
<dbReference type="Gene3D" id="3.30.450.350">
    <property type="entry name" value="CHASE domain"/>
    <property type="match status" value="1"/>
</dbReference>
<evidence type="ECO:0000256" key="6">
    <source>
        <dbReference type="ARBA" id="ARBA00022692"/>
    </source>
</evidence>
<dbReference type="AlphaFoldDB" id="A0A0P1F8U8"/>
<dbReference type="RefSeq" id="WP_058245582.1">
    <property type="nucleotide sequence ID" value="NZ_CYSB01000010.1"/>
</dbReference>
<dbReference type="SUPFAM" id="SSF55874">
    <property type="entry name" value="ATPase domain of HSP90 chaperone/DNA topoisomerase II/histidine kinase"/>
    <property type="match status" value="1"/>
</dbReference>
<dbReference type="PANTHER" id="PTHR43047:SF72">
    <property type="entry name" value="OSMOSENSING HISTIDINE PROTEIN KINASE SLN1"/>
    <property type="match status" value="1"/>
</dbReference>
<dbReference type="Pfam" id="PF03924">
    <property type="entry name" value="CHASE"/>
    <property type="match status" value="1"/>
</dbReference>
<evidence type="ECO:0000256" key="11">
    <source>
        <dbReference type="SAM" id="Phobius"/>
    </source>
</evidence>
<dbReference type="PROSITE" id="PS50839">
    <property type="entry name" value="CHASE"/>
    <property type="match status" value="1"/>
</dbReference>
<keyword evidence="6 11" id="KW-0812">Transmembrane</keyword>
<dbReference type="PROSITE" id="PS50109">
    <property type="entry name" value="HIS_KIN"/>
    <property type="match status" value="1"/>
</dbReference>
<evidence type="ECO:0000313" key="15">
    <source>
        <dbReference type="EMBL" id="CUH74470.1"/>
    </source>
</evidence>
<evidence type="ECO:0000256" key="4">
    <source>
        <dbReference type="ARBA" id="ARBA00022553"/>
    </source>
</evidence>
<dbReference type="Pfam" id="PF12860">
    <property type="entry name" value="PAS_7"/>
    <property type="match status" value="1"/>
</dbReference>
<dbReference type="SMART" id="SM00388">
    <property type="entry name" value="HisKA"/>
    <property type="match status" value="1"/>
</dbReference>
<keyword evidence="4" id="KW-0597">Phosphoprotein</keyword>
<evidence type="ECO:0000313" key="16">
    <source>
        <dbReference type="Proteomes" id="UP000051086"/>
    </source>
</evidence>
<feature type="transmembrane region" description="Helical" evidence="11">
    <location>
        <begin position="34"/>
        <end position="51"/>
    </location>
</feature>
<dbReference type="InterPro" id="IPR005467">
    <property type="entry name" value="His_kinase_dom"/>
</dbReference>
<dbReference type="FunFam" id="3.30.565.10:FF:000010">
    <property type="entry name" value="Sensor histidine kinase RcsC"/>
    <property type="match status" value="1"/>
</dbReference>
<dbReference type="Pfam" id="PF00512">
    <property type="entry name" value="HisKA"/>
    <property type="match status" value="1"/>
</dbReference>